<evidence type="ECO:0000313" key="1">
    <source>
        <dbReference type="EMBL" id="SMO49418.1"/>
    </source>
</evidence>
<reference evidence="1 2" key="1">
    <citation type="submission" date="2017-05" db="EMBL/GenBank/DDBJ databases">
        <authorList>
            <person name="Varghese N."/>
            <person name="Submissions S."/>
        </authorList>
    </citation>
    <scope>NUCLEOTIDE SEQUENCE [LARGE SCALE GENOMIC DNA]</scope>
    <source>
        <strain evidence="1 2">DSM 29982</strain>
    </source>
</reference>
<dbReference type="OrthoDB" id="1030945at2"/>
<dbReference type="EMBL" id="FXTQ01000001">
    <property type="protein sequence ID" value="SMO49418.1"/>
    <property type="molecule type" value="Genomic_DNA"/>
</dbReference>
<dbReference type="AlphaFoldDB" id="A0A521BQH5"/>
<dbReference type="Proteomes" id="UP000319267">
    <property type="component" value="Unassembled WGS sequence"/>
</dbReference>
<name>A0A521BQH5_9FLAO</name>
<gene>
    <name evidence="1" type="ORF">SAMN06265220_1011253</name>
</gene>
<dbReference type="RefSeq" id="WP_111369106.1">
    <property type="nucleotide sequence ID" value="NZ_CP043612.1"/>
</dbReference>
<protein>
    <recommendedName>
        <fullName evidence="3">DUF4265 domain-containing protein</fullName>
    </recommendedName>
</protein>
<proteinExistence type="predicted"/>
<dbReference type="Pfam" id="PF14085">
    <property type="entry name" value="DUF4265"/>
    <property type="match status" value="1"/>
</dbReference>
<accession>A0A521BQH5</accession>
<evidence type="ECO:0008006" key="3">
    <source>
        <dbReference type="Google" id="ProtNLM"/>
    </source>
</evidence>
<keyword evidence="2" id="KW-1185">Reference proteome</keyword>
<dbReference type="InterPro" id="IPR025361">
    <property type="entry name" value="DUF4265"/>
</dbReference>
<evidence type="ECO:0000313" key="2">
    <source>
        <dbReference type="Proteomes" id="UP000319267"/>
    </source>
</evidence>
<sequence>MEQETHKKILFKYYSDYLDEVVSETMWAEIIDLEKGLFKLDNIPFFGPLIATDDIFYAEYDETEERFMHRKTIQNSGNSIIQVAVLEKGFDKEIIREKLKALNCLSEGLNETFFAAEIAKDIDYSLVRSLLNEYESKEIIEFAEPCLSEKHRADLLKN</sequence>
<organism evidence="1 2">
    <name type="scientific">Flavobacterium nitrogenifigens</name>
    <dbReference type="NCBI Taxonomy" id="1617283"/>
    <lineage>
        <taxon>Bacteria</taxon>
        <taxon>Pseudomonadati</taxon>
        <taxon>Bacteroidota</taxon>
        <taxon>Flavobacteriia</taxon>
        <taxon>Flavobacteriales</taxon>
        <taxon>Flavobacteriaceae</taxon>
        <taxon>Flavobacterium</taxon>
    </lineage>
</organism>